<accession>K7R2K1</accession>
<protein>
    <submittedName>
        <fullName evidence="1">Uncharacterized protein</fullName>
    </submittedName>
</protein>
<dbReference type="RefSeq" id="YP_007111928.1">
    <property type="nucleotide sequence ID" value="NC_019713.1"/>
</dbReference>
<reference evidence="1" key="1">
    <citation type="journal article" date="2012" name="J. Virol.">
        <title>Genome Sequence of Temperate Vibrio parahaemolyticus Bacteriophage vB_VpaS_MAR10.</title>
        <authorList>
            <person name="Alanis Villa A."/>
            <person name="Kropinski A.M."/>
            <person name="Abbasifar R."/>
            <person name="Abbasifar A."/>
            <person name="Griffiths M.W."/>
        </authorList>
    </citation>
    <scope>NUCLEOTIDE SEQUENCE [LARGE SCALE GENOMIC DNA]</scope>
</reference>
<evidence type="ECO:0000313" key="1">
    <source>
        <dbReference type="EMBL" id="AFV81314.1"/>
    </source>
</evidence>
<dbReference type="OrthoDB" id="32413at10239"/>
<dbReference type="GeneID" id="14181813"/>
<dbReference type="KEGG" id="vg:14181813"/>
<evidence type="ECO:0000313" key="2">
    <source>
        <dbReference type="Proteomes" id="UP000009398"/>
    </source>
</evidence>
<keyword evidence="2" id="KW-1185">Reference proteome</keyword>
<sequence>MLNFTVSKTNLIMFPWVRNTLVAEDTQPCISGVFNVKFVLNAESQSDSEEIVDHSFIDAYAGMIADLFRDTNIVWDKDEAGRTVAKSIHESYPRTRILTTPYNPTMENVAGMFYAIMHRVLCASNFTNSEDPDLCLVSVVLEDVTRGHSAECTQWAHEGRYMKNGAQFHWTESITDLSEFDVVSLFTEDVRIGVPVAGTTVDKYE</sequence>
<dbReference type="EMBL" id="JX556418">
    <property type="protein sequence ID" value="AFV81314.1"/>
    <property type="molecule type" value="Genomic_DNA"/>
</dbReference>
<dbReference type="SUPFAM" id="SSF55620">
    <property type="entry name" value="Tetrahydrobiopterin biosynthesis enzymes-like"/>
    <property type="match status" value="1"/>
</dbReference>
<name>K7R2K1_9CAUD</name>
<organism evidence="1 2">
    <name type="scientific">Vibrio phage vB_VpaS_MAR10</name>
    <dbReference type="NCBI Taxonomy" id="1229755"/>
    <lineage>
        <taxon>Viruses</taxon>
        <taxon>Duplodnaviria</taxon>
        <taxon>Heunggongvirae</taxon>
        <taxon>Uroviricota</taxon>
        <taxon>Caudoviricetes</taxon>
        <taxon>Mardecavirus</taxon>
        <taxon>Mardecavirus MAR10</taxon>
    </lineage>
</organism>
<dbReference type="Proteomes" id="UP000009398">
    <property type="component" value="Segment"/>
</dbReference>
<gene>
    <name evidence="1" type="ORF">MAR10_080</name>
</gene>
<proteinExistence type="predicted"/>